<proteinExistence type="predicted"/>
<feature type="compositionally biased region" description="Basic and acidic residues" evidence="1">
    <location>
        <begin position="101"/>
        <end position="111"/>
    </location>
</feature>
<dbReference type="AlphaFoldDB" id="A0A5N1IGT5"/>
<evidence type="ECO:0000313" key="2">
    <source>
        <dbReference type="EMBL" id="KAA9324449.1"/>
    </source>
</evidence>
<evidence type="ECO:0000313" key="3">
    <source>
        <dbReference type="Proteomes" id="UP000327236"/>
    </source>
</evidence>
<name>A0A5N1IGT5_LACJE</name>
<accession>A0A5N1IGT5</accession>
<sequence length="295" mass="34446">MPNPKKVILVRLGSNPSEDKQILFRATITASRYVQRDKSFLSRSISSKKYLFKSRDKFYWILEYGEKHFDIPKDLDRDNLSKIVNTIERDTKSRNQSNKPAPDKVKPLRPKVDPKNVRLNLLLDLEQEYGSIVQVPETNRRLQKLRLLYQMTASEAADFAGRRKVTPSDEKIILDKKIRKLIDFGYSTAETAKLLRVSNQTVLNSMAKQGLKSRKAYYYRIRGINKDNPRYYKPLYASTIFEIAKFFKTNRSKLYPKLRKLEYKIEMTFKLWGDLAVGDDFLDGNKKRTKGANAD</sequence>
<reference evidence="2 3" key="1">
    <citation type="submission" date="2019-09" db="EMBL/GenBank/DDBJ databases">
        <title>Draft genome sequence assemblies of isolates from the urinary tract.</title>
        <authorList>
            <person name="Mores C.R."/>
            <person name="Putonti C."/>
            <person name="Wolfe A.J."/>
        </authorList>
    </citation>
    <scope>NUCLEOTIDE SEQUENCE [LARGE SCALE GENOMIC DNA]</scope>
    <source>
        <strain evidence="2 3">UMB246</strain>
    </source>
</reference>
<protein>
    <recommendedName>
        <fullName evidence="4">Helix-turn-helix domain-containing protein</fullName>
    </recommendedName>
</protein>
<evidence type="ECO:0000256" key="1">
    <source>
        <dbReference type="SAM" id="MobiDB-lite"/>
    </source>
</evidence>
<dbReference type="RefSeq" id="WP_021350799.1">
    <property type="nucleotide sequence ID" value="NZ_VYWW01000001.1"/>
</dbReference>
<dbReference type="Proteomes" id="UP000327236">
    <property type="component" value="Unassembled WGS sequence"/>
</dbReference>
<feature type="region of interest" description="Disordered" evidence="1">
    <location>
        <begin position="87"/>
        <end position="111"/>
    </location>
</feature>
<evidence type="ECO:0008006" key="4">
    <source>
        <dbReference type="Google" id="ProtNLM"/>
    </source>
</evidence>
<comment type="caution">
    <text evidence="2">The sequence shown here is derived from an EMBL/GenBank/DDBJ whole genome shotgun (WGS) entry which is preliminary data.</text>
</comment>
<dbReference type="EMBL" id="VYWW01000001">
    <property type="protein sequence ID" value="KAA9324449.1"/>
    <property type="molecule type" value="Genomic_DNA"/>
</dbReference>
<gene>
    <name evidence="2" type="ORF">F6H94_00345</name>
</gene>
<organism evidence="2 3">
    <name type="scientific">Lactobacillus jensenii</name>
    <dbReference type="NCBI Taxonomy" id="109790"/>
    <lineage>
        <taxon>Bacteria</taxon>
        <taxon>Bacillati</taxon>
        <taxon>Bacillota</taxon>
        <taxon>Bacilli</taxon>
        <taxon>Lactobacillales</taxon>
        <taxon>Lactobacillaceae</taxon>
        <taxon>Lactobacillus</taxon>
    </lineage>
</organism>